<proteinExistence type="predicted"/>
<comment type="caution">
    <text evidence="2">The sequence shown here is derived from an EMBL/GenBank/DDBJ whole genome shotgun (WGS) entry which is preliminary data.</text>
</comment>
<evidence type="ECO:0000313" key="2">
    <source>
        <dbReference type="EMBL" id="MBM2623279.1"/>
    </source>
</evidence>
<name>A0ABS2ATS8_9ACTN</name>
<sequence length="236" mass="27216">MDEFRPPPTVVEPTPRRIRVRLGREVIADSTRALLLDEISEHGFPTYFLPREDVRPEALTDEAEGRWSVTAGDRHVRGAAWADDRFDELKGHVTFSWETVDWYEEDEQVFVHARSPRHRVDTMHSSRRVQVLIDGQEVANSTRPVLLFETSLPTRYYLPFADVRTDLLTASETVSRCPYKGVARYWSHPALPDAAWSYPDPIAELPKIRDLLCFYDERVDVIVDGEPQPRPISPFS</sequence>
<gene>
    <name evidence="2" type="ORF">JIG36_48060</name>
</gene>
<dbReference type="RefSeq" id="WP_203383629.1">
    <property type="nucleotide sequence ID" value="NZ_JAENHP010000033.1"/>
</dbReference>
<dbReference type="EMBL" id="JAENHP010000033">
    <property type="protein sequence ID" value="MBM2623279.1"/>
    <property type="molecule type" value="Genomic_DNA"/>
</dbReference>
<accession>A0ABS2ATS8</accession>
<feature type="domain" description="DUF427" evidence="1">
    <location>
        <begin position="129"/>
        <end position="217"/>
    </location>
</feature>
<evidence type="ECO:0000313" key="3">
    <source>
        <dbReference type="Proteomes" id="UP000632138"/>
    </source>
</evidence>
<reference evidence="2 3" key="1">
    <citation type="submission" date="2021-01" db="EMBL/GenBank/DDBJ databases">
        <title>Actinoplanes sp. nov. LDG1-06 isolated from lichen.</title>
        <authorList>
            <person name="Saeng-In P."/>
            <person name="Phongsopitanun W."/>
            <person name="Kanchanasin P."/>
            <person name="Yuki M."/>
            <person name="Kudo T."/>
            <person name="Ohkuma M."/>
            <person name="Tanasupawat S."/>
        </authorList>
    </citation>
    <scope>NUCLEOTIDE SEQUENCE [LARGE SCALE GENOMIC DNA]</scope>
    <source>
        <strain evidence="2 3">LDG1-06</strain>
    </source>
</reference>
<feature type="domain" description="DUF427" evidence="1">
    <location>
        <begin position="18"/>
        <end position="95"/>
    </location>
</feature>
<evidence type="ECO:0000259" key="1">
    <source>
        <dbReference type="Pfam" id="PF04248"/>
    </source>
</evidence>
<dbReference type="Proteomes" id="UP000632138">
    <property type="component" value="Unassembled WGS sequence"/>
</dbReference>
<keyword evidence="3" id="KW-1185">Reference proteome</keyword>
<dbReference type="InterPro" id="IPR007361">
    <property type="entry name" value="DUF427"/>
</dbReference>
<protein>
    <submittedName>
        <fullName evidence="2">DUF427 domain-containing protein</fullName>
    </submittedName>
</protein>
<dbReference type="PANTHER" id="PTHR34310:SF8">
    <property type="entry name" value="CONSERVED PROTEIN"/>
    <property type="match status" value="1"/>
</dbReference>
<organism evidence="2 3">
    <name type="scientific">Paractinoplanes ovalisporus</name>
    <dbReference type="NCBI Taxonomy" id="2810368"/>
    <lineage>
        <taxon>Bacteria</taxon>
        <taxon>Bacillati</taxon>
        <taxon>Actinomycetota</taxon>
        <taxon>Actinomycetes</taxon>
        <taxon>Micromonosporales</taxon>
        <taxon>Micromonosporaceae</taxon>
        <taxon>Paractinoplanes</taxon>
    </lineage>
</organism>
<dbReference type="Gene3D" id="2.170.150.40">
    <property type="entry name" value="Domain of unknown function (DUF427)"/>
    <property type="match status" value="2"/>
</dbReference>
<dbReference type="Pfam" id="PF04248">
    <property type="entry name" value="NTP_transf_9"/>
    <property type="match status" value="2"/>
</dbReference>
<dbReference type="InterPro" id="IPR038694">
    <property type="entry name" value="DUF427_sf"/>
</dbReference>
<dbReference type="PANTHER" id="PTHR34310">
    <property type="entry name" value="DUF427 DOMAIN PROTEIN (AFU_ORTHOLOGUE AFUA_3G02220)"/>
    <property type="match status" value="1"/>
</dbReference>